<evidence type="ECO:0000256" key="9">
    <source>
        <dbReference type="ARBA" id="ARBA00023002"/>
    </source>
</evidence>
<comment type="subunit">
    <text evidence="18">Homotrimer. The two-component system 3-ketosteroid-9-alpha-monooxygenase is composed of an oxygenase component KshA and a reductase component KshB.</text>
</comment>
<dbReference type="Gene3D" id="2.102.10.10">
    <property type="entry name" value="Rieske [2Fe-2S] iron-sulphur domain"/>
    <property type="match status" value="1"/>
</dbReference>
<dbReference type="PANTHER" id="PTHR21266">
    <property type="entry name" value="IRON-SULFUR DOMAIN CONTAINING PROTEIN"/>
    <property type="match status" value="1"/>
</dbReference>
<dbReference type="InterPro" id="IPR045605">
    <property type="entry name" value="KshA-like_C"/>
</dbReference>
<dbReference type="PROSITE" id="PS51296">
    <property type="entry name" value="RIESKE"/>
    <property type="match status" value="1"/>
</dbReference>
<keyword evidence="5" id="KW-0001">2Fe-2S</keyword>
<evidence type="ECO:0000256" key="4">
    <source>
        <dbReference type="ARBA" id="ARBA00022692"/>
    </source>
</evidence>
<accession>A0A7G3UG29</accession>
<organism evidence="22 23">
    <name type="scientific">Streptomyces tsukubensis (strain DSM 42081 / NBRC 108919 / NRRL 18488 / 9993)</name>
    <dbReference type="NCBI Taxonomy" id="1114943"/>
    <lineage>
        <taxon>Bacteria</taxon>
        <taxon>Bacillati</taxon>
        <taxon>Actinomycetota</taxon>
        <taxon>Actinomycetes</taxon>
        <taxon>Kitasatosporales</taxon>
        <taxon>Streptomycetaceae</taxon>
        <taxon>Streptomyces</taxon>
    </lineage>
</organism>
<comment type="subcellular location">
    <subcellularLocation>
        <location evidence="2">Membrane</location>
    </subcellularLocation>
</comment>
<evidence type="ECO:0000256" key="11">
    <source>
        <dbReference type="ARBA" id="ARBA00023014"/>
    </source>
</evidence>
<dbReference type="PANTHER" id="PTHR21266:SF32">
    <property type="entry name" value="CHOLESTEROL 7-DESATURASE NVD"/>
    <property type="match status" value="1"/>
</dbReference>
<comment type="catalytic activity">
    <reaction evidence="20">
        <text>cholesterol + NADPH + O2 + H(+) = 7-dehydrocholesterol + NADP(+) + 2 H2O</text>
        <dbReference type="Rhea" id="RHEA:45024"/>
        <dbReference type="ChEBI" id="CHEBI:15377"/>
        <dbReference type="ChEBI" id="CHEBI:15378"/>
        <dbReference type="ChEBI" id="CHEBI:15379"/>
        <dbReference type="ChEBI" id="CHEBI:16113"/>
        <dbReference type="ChEBI" id="CHEBI:17759"/>
        <dbReference type="ChEBI" id="CHEBI:57783"/>
        <dbReference type="ChEBI" id="CHEBI:58349"/>
        <dbReference type="EC" id="1.14.19.21"/>
    </reaction>
    <physiologicalReaction direction="left-to-right" evidence="20">
        <dbReference type="Rhea" id="RHEA:45025"/>
    </physiologicalReaction>
</comment>
<keyword evidence="7" id="KW-0442">Lipid degradation</keyword>
<keyword evidence="23" id="KW-1185">Reference proteome</keyword>
<evidence type="ECO:0000256" key="5">
    <source>
        <dbReference type="ARBA" id="ARBA00022714"/>
    </source>
</evidence>
<evidence type="ECO:0000256" key="17">
    <source>
        <dbReference type="ARBA" id="ARBA00030944"/>
    </source>
</evidence>
<gene>
    <name evidence="22" type="ORF">STSU_021055</name>
</gene>
<keyword evidence="12" id="KW-0472">Membrane</keyword>
<dbReference type="GO" id="GO:0016042">
    <property type="term" value="P:lipid catabolic process"/>
    <property type="evidence" value="ECO:0007669"/>
    <property type="project" value="UniProtKB-KW"/>
</dbReference>
<evidence type="ECO:0000256" key="10">
    <source>
        <dbReference type="ARBA" id="ARBA00023004"/>
    </source>
</evidence>
<dbReference type="GO" id="GO:0016020">
    <property type="term" value="C:membrane"/>
    <property type="evidence" value="ECO:0007669"/>
    <property type="project" value="UniProtKB-SubCell"/>
</dbReference>
<name>A0A7G3UG29_STRT9</name>
<dbReference type="GO" id="GO:0008203">
    <property type="term" value="P:cholesterol metabolic process"/>
    <property type="evidence" value="ECO:0007669"/>
    <property type="project" value="InterPro"/>
</dbReference>
<comment type="catalytic activity">
    <reaction evidence="19">
        <text>cholesterol + NADH + O2 + H(+) = 7-dehydrocholesterol + NAD(+) + 2 H2O</text>
        <dbReference type="Rhea" id="RHEA:51644"/>
        <dbReference type="ChEBI" id="CHEBI:15377"/>
        <dbReference type="ChEBI" id="CHEBI:15378"/>
        <dbReference type="ChEBI" id="CHEBI:15379"/>
        <dbReference type="ChEBI" id="CHEBI:16113"/>
        <dbReference type="ChEBI" id="CHEBI:17759"/>
        <dbReference type="ChEBI" id="CHEBI:57540"/>
        <dbReference type="ChEBI" id="CHEBI:57945"/>
        <dbReference type="EC" id="1.14.19.21"/>
    </reaction>
    <physiologicalReaction direction="left-to-right" evidence="19">
        <dbReference type="Rhea" id="RHEA:51645"/>
    </physiologicalReaction>
</comment>
<evidence type="ECO:0000313" key="23">
    <source>
        <dbReference type="Proteomes" id="UP000005940"/>
    </source>
</evidence>
<evidence type="ECO:0000256" key="13">
    <source>
        <dbReference type="ARBA" id="ARBA00023221"/>
    </source>
</evidence>
<evidence type="ECO:0000256" key="15">
    <source>
        <dbReference type="ARBA" id="ARBA00025729"/>
    </source>
</evidence>
<evidence type="ECO:0000256" key="3">
    <source>
        <dbReference type="ARBA" id="ARBA00004972"/>
    </source>
</evidence>
<dbReference type="GO" id="GO:0170056">
    <property type="term" value="F:cholesterol 7-desaturase [NAD(P)H] activity"/>
    <property type="evidence" value="ECO:0007669"/>
    <property type="project" value="UniProtKB-EC"/>
</dbReference>
<keyword evidence="6" id="KW-0479">Metal-binding</keyword>
<comment type="pathway">
    <text evidence="3">Hormone biosynthesis.</text>
</comment>
<evidence type="ECO:0000256" key="12">
    <source>
        <dbReference type="ARBA" id="ARBA00023136"/>
    </source>
</evidence>
<keyword evidence="13" id="KW-0443">Lipid metabolism</keyword>
<dbReference type="EMBL" id="CP029159">
    <property type="protein sequence ID" value="QKM69286.1"/>
    <property type="molecule type" value="Genomic_DNA"/>
</dbReference>
<evidence type="ECO:0000256" key="20">
    <source>
        <dbReference type="ARBA" id="ARBA00049548"/>
    </source>
</evidence>
<evidence type="ECO:0000256" key="19">
    <source>
        <dbReference type="ARBA" id="ARBA00047853"/>
    </source>
</evidence>
<comment type="pathway">
    <text evidence="14">Steroid hormone biosynthesis; dafachronic acid biosynthesis.</text>
</comment>
<keyword evidence="13" id="KW-0753">Steroid metabolism</keyword>
<keyword evidence="8" id="KW-1133">Transmembrane helix</keyword>
<keyword evidence="10" id="KW-0408">Iron</keyword>
<feature type="domain" description="Rieske" evidence="21">
    <location>
        <begin position="25"/>
        <end position="127"/>
    </location>
</feature>
<keyword evidence="9" id="KW-0560">Oxidoreductase</keyword>
<evidence type="ECO:0000256" key="1">
    <source>
        <dbReference type="ARBA" id="ARBA00001962"/>
    </source>
</evidence>
<dbReference type="InterPro" id="IPR050584">
    <property type="entry name" value="Cholesterol_7-desaturase"/>
</dbReference>
<dbReference type="EC" id="1.14.19.21" evidence="16"/>
<evidence type="ECO:0000256" key="7">
    <source>
        <dbReference type="ARBA" id="ARBA00022963"/>
    </source>
</evidence>
<evidence type="ECO:0000256" key="14">
    <source>
        <dbReference type="ARBA" id="ARBA00025712"/>
    </source>
</evidence>
<evidence type="ECO:0000256" key="8">
    <source>
        <dbReference type="ARBA" id="ARBA00022989"/>
    </source>
</evidence>
<dbReference type="InterPro" id="IPR017941">
    <property type="entry name" value="Rieske_2Fe-2S"/>
</dbReference>
<proteinExistence type="inferred from homology"/>
<dbReference type="Gene3D" id="3.90.380.10">
    <property type="entry name" value="Naphthalene 1,2-dioxygenase Alpha Subunit, Chain A, domain 1"/>
    <property type="match status" value="1"/>
</dbReference>
<dbReference type="GO" id="GO:0046872">
    <property type="term" value="F:metal ion binding"/>
    <property type="evidence" value="ECO:0007669"/>
    <property type="project" value="UniProtKB-KW"/>
</dbReference>
<protein>
    <recommendedName>
        <fullName evidence="16">cholesterol 7-desaturase</fullName>
        <ecNumber evidence="16">1.14.19.21</ecNumber>
    </recommendedName>
    <alternativeName>
        <fullName evidence="17">Rieske-type oxygenase</fullName>
    </alternativeName>
</protein>
<comment type="cofactor">
    <cofactor evidence="1">
        <name>Fe cation</name>
        <dbReference type="ChEBI" id="CHEBI:24875"/>
    </cofactor>
</comment>
<dbReference type="Pfam" id="PF00355">
    <property type="entry name" value="Rieske"/>
    <property type="match status" value="1"/>
</dbReference>
<evidence type="ECO:0000313" key="22">
    <source>
        <dbReference type="EMBL" id="QKM69286.1"/>
    </source>
</evidence>
<dbReference type="InterPro" id="IPR036922">
    <property type="entry name" value="Rieske_2Fe-2S_sf"/>
</dbReference>
<reference evidence="22 23" key="1">
    <citation type="journal article" date="2012" name="J. Bacteriol.">
        <title>Draft genome of Streptomyces tsukubaensis NRRL 18488, the producer of the clinically important immunosuppressant tacrolimus (FK506).</title>
        <authorList>
            <person name="Barreiro C."/>
            <person name="Prieto C."/>
            <person name="Sola-Landa A."/>
            <person name="Solera E."/>
            <person name="Martinez-Castro M."/>
            <person name="Perez-Redondo R."/>
            <person name="Garcia-Estrada C."/>
            <person name="Aparicio J.F."/>
            <person name="Fernandez-Martinez L.T."/>
            <person name="Santos-Aberturas J."/>
            <person name="Salehi-Najafabadi Z."/>
            <person name="Rodriguez-Garcia A."/>
            <person name="Tauch A."/>
            <person name="Martin J.F."/>
        </authorList>
    </citation>
    <scope>NUCLEOTIDE SEQUENCE [LARGE SCALE GENOMIC DNA]</scope>
    <source>
        <strain evidence="23">DSM 42081 / NBRC 108919 / NRRL 18488 / 9993</strain>
    </source>
</reference>
<dbReference type="Proteomes" id="UP000005940">
    <property type="component" value="Chromosome"/>
</dbReference>
<keyword evidence="4" id="KW-0812">Transmembrane</keyword>
<evidence type="ECO:0000256" key="2">
    <source>
        <dbReference type="ARBA" id="ARBA00004370"/>
    </source>
</evidence>
<dbReference type="GO" id="GO:0005737">
    <property type="term" value="C:cytoplasm"/>
    <property type="evidence" value="ECO:0007669"/>
    <property type="project" value="TreeGrafter"/>
</dbReference>
<evidence type="ECO:0000256" key="16">
    <source>
        <dbReference type="ARBA" id="ARBA00026095"/>
    </source>
</evidence>
<sequence length="345" mass="38610">MKGTVALSSMKRQGPAHLPYPDGWFAVAFSRDIPPGRVLCQKFMGGEVVIYRTRSGLLRVTEPYCPHLGAHLGHGGTVEAENLVCPFHHLAFSPAGECVGAGRRVSPPRNARLTLLESREVDGIVIVWHHAQGAPPTWEVKSDAGRELMEPVHHLFTLTDHPQEVLENGVDLGHFPVVHGTTLEYTEEPVYDGPSVRSKAVFTPSNPRFGGLLSSVRVEAEATFHGLGWLSANVRLPALRLSIRIWVLPTPIDPHHTEVQLAVSMPRPRRRLRTLPPVGKVLLSKVFLSLALRGFCWDFRKDIDLWANKIYLERPRLTSCDRMVMPFRRWAKQFYSTTPQQGTPV</sequence>
<dbReference type="GO" id="GO:0004497">
    <property type="term" value="F:monooxygenase activity"/>
    <property type="evidence" value="ECO:0007669"/>
    <property type="project" value="UniProtKB-ARBA"/>
</dbReference>
<evidence type="ECO:0000256" key="6">
    <source>
        <dbReference type="ARBA" id="ARBA00022723"/>
    </source>
</evidence>
<dbReference type="GO" id="GO:0051537">
    <property type="term" value="F:2 iron, 2 sulfur cluster binding"/>
    <property type="evidence" value="ECO:0007669"/>
    <property type="project" value="UniProtKB-KW"/>
</dbReference>
<evidence type="ECO:0000259" key="21">
    <source>
        <dbReference type="PROSITE" id="PS51296"/>
    </source>
</evidence>
<dbReference type="Pfam" id="PF19298">
    <property type="entry name" value="KshA_C"/>
    <property type="match status" value="1"/>
</dbReference>
<dbReference type="AlphaFoldDB" id="A0A7G3UG29"/>
<evidence type="ECO:0000256" key="18">
    <source>
        <dbReference type="ARBA" id="ARBA00046982"/>
    </source>
</evidence>
<dbReference type="SUPFAM" id="SSF50022">
    <property type="entry name" value="ISP domain"/>
    <property type="match status" value="1"/>
</dbReference>
<keyword evidence="11" id="KW-0411">Iron-sulfur</keyword>
<dbReference type="SUPFAM" id="SSF55961">
    <property type="entry name" value="Bet v1-like"/>
    <property type="match status" value="1"/>
</dbReference>
<comment type="similarity">
    <text evidence="15">Belongs to the cholesterol 7-desaturase family.</text>
</comment>